<evidence type="ECO:0000313" key="1">
    <source>
        <dbReference type="EMBL" id="SDL77134.1"/>
    </source>
</evidence>
<accession>A0A1G9MSQ5</accession>
<proteinExistence type="predicted"/>
<dbReference type="Gene3D" id="1.10.10.10">
    <property type="entry name" value="Winged helix-like DNA-binding domain superfamily/Winged helix DNA-binding domain"/>
    <property type="match status" value="1"/>
</dbReference>
<dbReference type="STRING" id="563176.SAMN04488090_1724"/>
<dbReference type="InterPro" id="IPR002481">
    <property type="entry name" value="FUR"/>
</dbReference>
<name>A0A1G9MSQ5_9BACT</name>
<dbReference type="InterPro" id="IPR036390">
    <property type="entry name" value="WH_DNA-bd_sf"/>
</dbReference>
<dbReference type="RefSeq" id="WP_093200488.1">
    <property type="nucleotide sequence ID" value="NZ_FNGS01000003.1"/>
</dbReference>
<sequence length="87" mass="9870">MTSLADKIADYCQEKGLRNSFRRVQVAGLLERATEPVSAEELWILLRQEEFQMSIGAVYVALAWLVEAGFARKIPGHDRTFRYALPA</sequence>
<organism evidence="1 2">
    <name type="scientific">Siphonobacter aquaeclarae</name>
    <dbReference type="NCBI Taxonomy" id="563176"/>
    <lineage>
        <taxon>Bacteria</taxon>
        <taxon>Pseudomonadati</taxon>
        <taxon>Bacteroidota</taxon>
        <taxon>Cytophagia</taxon>
        <taxon>Cytophagales</taxon>
        <taxon>Cytophagaceae</taxon>
        <taxon>Siphonobacter</taxon>
    </lineage>
</organism>
<dbReference type="EMBL" id="FNGS01000003">
    <property type="protein sequence ID" value="SDL77134.1"/>
    <property type="molecule type" value="Genomic_DNA"/>
</dbReference>
<dbReference type="OrthoDB" id="960626at2"/>
<reference evidence="1 2" key="1">
    <citation type="submission" date="2016-10" db="EMBL/GenBank/DDBJ databases">
        <authorList>
            <person name="de Groot N.N."/>
        </authorList>
    </citation>
    <scope>NUCLEOTIDE SEQUENCE [LARGE SCALE GENOMIC DNA]</scope>
    <source>
        <strain evidence="1 2">DSM 21668</strain>
    </source>
</reference>
<dbReference type="AlphaFoldDB" id="A0A1G9MSQ5"/>
<dbReference type="InterPro" id="IPR036388">
    <property type="entry name" value="WH-like_DNA-bd_sf"/>
</dbReference>
<dbReference type="SUPFAM" id="SSF46785">
    <property type="entry name" value="Winged helix' DNA-binding domain"/>
    <property type="match status" value="1"/>
</dbReference>
<dbReference type="Pfam" id="PF01475">
    <property type="entry name" value="FUR"/>
    <property type="match status" value="1"/>
</dbReference>
<dbReference type="Proteomes" id="UP000198901">
    <property type="component" value="Unassembled WGS sequence"/>
</dbReference>
<keyword evidence="2" id="KW-1185">Reference proteome</keyword>
<dbReference type="GO" id="GO:0003700">
    <property type="term" value="F:DNA-binding transcription factor activity"/>
    <property type="evidence" value="ECO:0007669"/>
    <property type="project" value="InterPro"/>
</dbReference>
<gene>
    <name evidence="1" type="ORF">SAMN04488090_1724</name>
</gene>
<evidence type="ECO:0000313" key="2">
    <source>
        <dbReference type="Proteomes" id="UP000198901"/>
    </source>
</evidence>
<protein>
    <submittedName>
        <fullName evidence="1">Ferric uptake regulator family protein</fullName>
    </submittedName>
</protein>